<keyword evidence="6 12" id="KW-0378">Hydrolase</keyword>
<dbReference type="Pfam" id="PF00128">
    <property type="entry name" value="Alpha-amylase"/>
    <property type="match status" value="1"/>
</dbReference>
<accession>A0A5C3QAZ6</accession>
<evidence type="ECO:0000256" key="5">
    <source>
        <dbReference type="ARBA" id="ARBA00022723"/>
    </source>
</evidence>
<dbReference type="InterPro" id="IPR031319">
    <property type="entry name" value="A-amylase_C"/>
</dbReference>
<keyword evidence="9 12" id="KW-0326">Glycosidase</keyword>
<comment type="similarity">
    <text evidence="3 11">Belongs to the glycosyl hydrolase 13 family.</text>
</comment>
<comment type="cofactor">
    <cofactor evidence="2">
        <name>Ca(2+)</name>
        <dbReference type="ChEBI" id="CHEBI:29108"/>
    </cofactor>
</comment>
<dbReference type="OrthoDB" id="550577at2759"/>
<dbReference type="SMART" id="SM01065">
    <property type="entry name" value="CBM_2"/>
    <property type="match status" value="1"/>
</dbReference>
<evidence type="ECO:0000256" key="1">
    <source>
        <dbReference type="ARBA" id="ARBA00000548"/>
    </source>
</evidence>
<dbReference type="InterPro" id="IPR006047">
    <property type="entry name" value="GH13_cat_dom"/>
</dbReference>
<evidence type="ECO:0000256" key="3">
    <source>
        <dbReference type="ARBA" id="ARBA00008061"/>
    </source>
</evidence>
<dbReference type="PANTHER" id="PTHR43447">
    <property type="entry name" value="ALPHA-AMYLASE"/>
    <property type="match status" value="1"/>
</dbReference>
<reference evidence="15 16" key="1">
    <citation type="journal article" date="2019" name="Nat. Ecol. Evol.">
        <title>Megaphylogeny resolves global patterns of mushroom evolution.</title>
        <authorList>
            <person name="Varga T."/>
            <person name="Krizsan K."/>
            <person name="Foldi C."/>
            <person name="Dima B."/>
            <person name="Sanchez-Garcia M."/>
            <person name="Sanchez-Ramirez S."/>
            <person name="Szollosi G.J."/>
            <person name="Szarkandi J.G."/>
            <person name="Papp V."/>
            <person name="Albert L."/>
            <person name="Andreopoulos W."/>
            <person name="Angelini C."/>
            <person name="Antonin V."/>
            <person name="Barry K.W."/>
            <person name="Bougher N.L."/>
            <person name="Buchanan P."/>
            <person name="Buyck B."/>
            <person name="Bense V."/>
            <person name="Catcheside P."/>
            <person name="Chovatia M."/>
            <person name="Cooper J."/>
            <person name="Damon W."/>
            <person name="Desjardin D."/>
            <person name="Finy P."/>
            <person name="Geml J."/>
            <person name="Haridas S."/>
            <person name="Hughes K."/>
            <person name="Justo A."/>
            <person name="Karasinski D."/>
            <person name="Kautmanova I."/>
            <person name="Kiss B."/>
            <person name="Kocsube S."/>
            <person name="Kotiranta H."/>
            <person name="LaButti K.M."/>
            <person name="Lechner B.E."/>
            <person name="Liimatainen K."/>
            <person name="Lipzen A."/>
            <person name="Lukacs Z."/>
            <person name="Mihaltcheva S."/>
            <person name="Morgado L.N."/>
            <person name="Niskanen T."/>
            <person name="Noordeloos M.E."/>
            <person name="Ohm R.A."/>
            <person name="Ortiz-Santana B."/>
            <person name="Ovrebo C."/>
            <person name="Racz N."/>
            <person name="Riley R."/>
            <person name="Savchenko A."/>
            <person name="Shiryaev A."/>
            <person name="Soop K."/>
            <person name="Spirin V."/>
            <person name="Szebenyi C."/>
            <person name="Tomsovsky M."/>
            <person name="Tulloss R.E."/>
            <person name="Uehling J."/>
            <person name="Grigoriev I.V."/>
            <person name="Vagvolgyi C."/>
            <person name="Papp T."/>
            <person name="Martin F.M."/>
            <person name="Miettinen O."/>
            <person name="Hibbett D.S."/>
            <person name="Nagy L.G."/>
        </authorList>
    </citation>
    <scope>NUCLEOTIDE SEQUENCE [LARGE SCALE GENOMIC DNA]</scope>
    <source>
        <strain evidence="15 16">CBS 309.79</strain>
    </source>
</reference>
<dbReference type="SMART" id="SM00632">
    <property type="entry name" value="Aamy_C"/>
    <property type="match status" value="1"/>
</dbReference>
<dbReference type="PROSITE" id="PS51166">
    <property type="entry name" value="CBM20"/>
    <property type="match status" value="1"/>
</dbReference>
<evidence type="ECO:0000256" key="11">
    <source>
        <dbReference type="RuleBase" id="RU003615"/>
    </source>
</evidence>
<keyword evidence="13" id="KW-0732">Signal</keyword>
<evidence type="ECO:0000313" key="16">
    <source>
        <dbReference type="Proteomes" id="UP000305067"/>
    </source>
</evidence>
<keyword evidence="7" id="KW-0106">Calcium</keyword>
<dbReference type="InterPro" id="IPR017853">
    <property type="entry name" value="GH"/>
</dbReference>
<dbReference type="InterPro" id="IPR002044">
    <property type="entry name" value="CBM20"/>
</dbReference>
<dbReference type="AlphaFoldDB" id="A0A5C3QAZ6"/>
<feature type="domain" description="CBM20" evidence="14">
    <location>
        <begin position="490"/>
        <end position="595"/>
    </location>
</feature>
<comment type="catalytic activity">
    <reaction evidence="1 12">
        <text>Endohydrolysis of (1-&gt;4)-alpha-D-glucosidic linkages in polysaccharides containing three or more (1-&gt;4)-alpha-linked D-glucose units.</text>
        <dbReference type="EC" id="3.2.1.1"/>
    </reaction>
</comment>
<evidence type="ECO:0000256" key="4">
    <source>
        <dbReference type="ARBA" id="ARBA00012595"/>
    </source>
</evidence>
<dbReference type="GO" id="GO:2001070">
    <property type="term" value="F:starch binding"/>
    <property type="evidence" value="ECO:0007669"/>
    <property type="project" value="InterPro"/>
</dbReference>
<dbReference type="InterPro" id="IPR013783">
    <property type="entry name" value="Ig-like_fold"/>
</dbReference>
<proteinExistence type="inferred from homology"/>
<keyword evidence="8 12" id="KW-0119">Carbohydrate metabolism</keyword>
<keyword evidence="16" id="KW-1185">Reference proteome</keyword>
<dbReference type="EC" id="3.2.1.1" evidence="4 12"/>
<feature type="signal peptide" evidence="13">
    <location>
        <begin position="1"/>
        <end position="22"/>
    </location>
</feature>
<dbReference type="Proteomes" id="UP000305067">
    <property type="component" value="Unassembled WGS sequence"/>
</dbReference>
<gene>
    <name evidence="15" type="ORF">BDV98DRAFT_534398</name>
</gene>
<feature type="chain" id="PRO_5022818944" description="Alpha-amylase" evidence="13">
    <location>
        <begin position="23"/>
        <end position="595"/>
    </location>
</feature>
<dbReference type="CDD" id="cd11317">
    <property type="entry name" value="AmyAc_bac_euk_AmyA"/>
    <property type="match status" value="1"/>
</dbReference>
<name>A0A5C3QAZ6_9AGAR</name>
<evidence type="ECO:0000259" key="14">
    <source>
        <dbReference type="PROSITE" id="PS51166"/>
    </source>
</evidence>
<evidence type="ECO:0000256" key="6">
    <source>
        <dbReference type="ARBA" id="ARBA00022801"/>
    </source>
</evidence>
<evidence type="ECO:0000256" key="7">
    <source>
        <dbReference type="ARBA" id="ARBA00022837"/>
    </source>
</evidence>
<evidence type="ECO:0000256" key="10">
    <source>
        <dbReference type="ARBA" id="ARBA00023326"/>
    </source>
</evidence>
<dbReference type="GO" id="GO:0000272">
    <property type="term" value="P:polysaccharide catabolic process"/>
    <property type="evidence" value="ECO:0007669"/>
    <property type="project" value="UniProtKB-KW"/>
</dbReference>
<evidence type="ECO:0000256" key="8">
    <source>
        <dbReference type="ARBA" id="ARBA00023277"/>
    </source>
</evidence>
<evidence type="ECO:0000256" key="12">
    <source>
        <dbReference type="RuleBase" id="RU361134"/>
    </source>
</evidence>
<dbReference type="Gene3D" id="2.60.40.1180">
    <property type="entry name" value="Golgi alpha-mannosidase II"/>
    <property type="match status" value="1"/>
</dbReference>
<sequence length="595" mass="65370">MQILSSVLATLALASVATSTSSTPLHVSDVSARQTTTTNSRNEVIIQMFGWNWDSIANECGTIGQLGYSYIQVSPPQEHIIGGLWWTDYQAVSYKLTSKRGNRNQFANMLRRCHDAGVKVIADAIINHMTAQTWGDGIGGTPFTKFNYEGTWTEENFHNCSRHGDNRIRNYGDRFETQNCELHGLADLKTETEPVRARLAAFLEDLISLGVDGFRIDAAKHMPTTDIRNILDRLSKSVYVTQEATYAPGEQVLPSEYLINGYIQEFTYNRELRSAFLSGNIAPLRTIEQRGWPASKDVNVFVANHDSERAQDTLPMRFNSTNNAYVLAHVFSLAHPYGQPSVLSSYGFEQRDDGAPDNGYGRCSATGGSGGWLCQHRWSAIAGMVGFRKNSGDTGATNWQGSTNSTGRIAFGRGPNGFVVINHSAEAWNATFTTSLADGTYCDVIGGSSLNAEEEECTGASVVVSDGSFTASVSPRDALAIHIGARVESNTPSPTASETSECLPKGSQNVYLVGSLPKLGSWNPRRAIRMSADTYPVWATTVELSASTKFEYKYYKSNSREGRRGRRQRITWLSGDNLEVVTVSNGTQTLDDVWR</sequence>
<dbReference type="SUPFAM" id="SSF49452">
    <property type="entry name" value="Starch-binding domain-like"/>
    <property type="match status" value="1"/>
</dbReference>
<dbReference type="Gene3D" id="3.20.20.80">
    <property type="entry name" value="Glycosidases"/>
    <property type="match status" value="1"/>
</dbReference>
<evidence type="ECO:0000256" key="2">
    <source>
        <dbReference type="ARBA" id="ARBA00001913"/>
    </source>
</evidence>
<dbReference type="STRING" id="1884261.A0A5C3QAZ6"/>
<dbReference type="SMART" id="SM00642">
    <property type="entry name" value="Aamy"/>
    <property type="match status" value="1"/>
</dbReference>
<dbReference type="InterPro" id="IPR006048">
    <property type="entry name" value="A-amylase/branching_C"/>
</dbReference>
<dbReference type="GO" id="GO:0004556">
    <property type="term" value="F:alpha-amylase activity"/>
    <property type="evidence" value="ECO:0007669"/>
    <property type="project" value="UniProtKB-UniRule"/>
</dbReference>
<dbReference type="EMBL" id="ML178841">
    <property type="protein sequence ID" value="TFK98239.1"/>
    <property type="molecule type" value="Genomic_DNA"/>
</dbReference>
<evidence type="ECO:0000256" key="9">
    <source>
        <dbReference type="ARBA" id="ARBA00023295"/>
    </source>
</evidence>
<evidence type="ECO:0000313" key="15">
    <source>
        <dbReference type="EMBL" id="TFK98239.1"/>
    </source>
</evidence>
<dbReference type="GO" id="GO:0046872">
    <property type="term" value="F:metal ion binding"/>
    <property type="evidence" value="ECO:0007669"/>
    <property type="project" value="UniProtKB-KW"/>
</dbReference>
<dbReference type="InterPro" id="IPR013780">
    <property type="entry name" value="Glyco_hydro_b"/>
</dbReference>
<dbReference type="Pfam" id="PF00686">
    <property type="entry name" value="CBM_20"/>
    <property type="match status" value="1"/>
</dbReference>
<dbReference type="InterPro" id="IPR013784">
    <property type="entry name" value="Carb-bd-like_fold"/>
</dbReference>
<keyword evidence="5" id="KW-0479">Metal-binding</keyword>
<dbReference type="SUPFAM" id="SSF51011">
    <property type="entry name" value="Glycosyl hydrolase domain"/>
    <property type="match status" value="1"/>
</dbReference>
<dbReference type="InterPro" id="IPR006046">
    <property type="entry name" value="Alpha_amylase"/>
</dbReference>
<dbReference type="Pfam" id="PF02806">
    <property type="entry name" value="Alpha-amylase_C"/>
    <property type="match status" value="1"/>
</dbReference>
<organism evidence="15 16">
    <name type="scientific">Pterulicium gracile</name>
    <dbReference type="NCBI Taxonomy" id="1884261"/>
    <lineage>
        <taxon>Eukaryota</taxon>
        <taxon>Fungi</taxon>
        <taxon>Dikarya</taxon>
        <taxon>Basidiomycota</taxon>
        <taxon>Agaricomycotina</taxon>
        <taxon>Agaricomycetes</taxon>
        <taxon>Agaricomycetidae</taxon>
        <taxon>Agaricales</taxon>
        <taxon>Pleurotineae</taxon>
        <taxon>Pterulaceae</taxon>
        <taxon>Pterulicium</taxon>
    </lineage>
</organism>
<dbReference type="PRINTS" id="PR00110">
    <property type="entry name" value="ALPHAAMYLASE"/>
</dbReference>
<dbReference type="Gene3D" id="2.60.40.10">
    <property type="entry name" value="Immunoglobulins"/>
    <property type="match status" value="1"/>
</dbReference>
<evidence type="ECO:0000256" key="13">
    <source>
        <dbReference type="SAM" id="SignalP"/>
    </source>
</evidence>
<dbReference type="SUPFAM" id="SSF51445">
    <property type="entry name" value="(Trans)glycosidases"/>
    <property type="match status" value="1"/>
</dbReference>
<protein>
    <recommendedName>
        <fullName evidence="4 12">Alpha-amylase</fullName>
        <ecNumber evidence="4 12">3.2.1.1</ecNumber>
    </recommendedName>
</protein>
<keyword evidence="10" id="KW-0624">Polysaccharide degradation</keyword>